<dbReference type="EMBL" id="BPLR01016377">
    <property type="protein sequence ID" value="GIY83384.1"/>
    <property type="molecule type" value="Genomic_DNA"/>
</dbReference>
<comment type="caution">
    <text evidence="2">The sequence shown here is derived from an EMBL/GenBank/DDBJ whole genome shotgun (WGS) entry which is preliminary data.</text>
</comment>
<keyword evidence="3" id="KW-1185">Reference proteome</keyword>
<feature type="region of interest" description="Disordered" evidence="1">
    <location>
        <begin position="1"/>
        <end position="68"/>
    </location>
</feature>
<accession>A0AAV4WNF2</accession>
<dbReference type="AlphaFoldDB" id="A0AAV4WNF2"/>
<feature type="compositionally biased region" description="Polar residues" evidence="1">
    <location>
        <begin position="52"/>
        <end position="62"/>
    </location>
</feature>
<evidence type="ECO:0000256" key="1">
    <source>
        <dbReference type="SAM" id="MobiDB-lite"/>
    </source>
</evidence>
<reference evidence="2 3" key="1">
    <citation type="submission" date="2021-06" db="EMBL/GenBank/DDBJ databases">
        <title>Caerostris extrusa draft genome.</title>
        <authorList>
            <person name="Kono N."/>
            <person name="Arakawa K."/>
        </authorList>
    </citation>
    <scope>NUCLEOTIDE SEQUENCE [LARGE SCALE GENOMIC DNA]</scope>
</reference>
<dbReference type="Proteomes" id="UP001054945">
    <property type="component" value="Unassembled WGS sequence"/>
</dbReference>
<name>A0AAV4WNF2_CAEEX</name>
<evidence type="ECO:0000313" key="3">
    <source>
        <dbReference type="Proteomes" id="UP001054945"/>
    </source>
</evidence>
<proteinExistence type="predicted"/>
<protein>
    <submittedName>
        <fullName evidence="2">Uncharacterized protein</fullName>
    </submittedName>
</protein>
<sequence>MGPEKRGPPRNKGRMHEHPGVKNPGLTSSPERPSRPEIAKPVLLGRGMPRGSGSTSQRTNLPSGVLGTTRERDKTIAIRGATRNLLETRAFLSLIGNNSSNEPLPVRNNASTSVSNCGAQAHRKGEVRGMKMHAHLSPQIKENLRCRSGVSTLRGPPHQTIVSSKSLSLPESPFAHQNYSFIRNQNPSEGSLARERGRLSISPAPSMTFPPRRWLVLDRISSSPPPSFPSLSEGGREMKTAGVEEHVPTLGLRPEQVLSSCKSSFSGPWQAPPRVVVVEGE</sequence>
<gene>
    <name evidence="2" type="ORF">CEXT_681071</name>
</gene>
<evidence type="ECO:0000313" key="2">
    <source>
        <dbReference type="EMBL" id="GIY83384.1"/>
    </source>
</evidence>
<organism evidence="2 3">
    <name type="scientific">Caerostris extrusa</name>
    <name type="common">Bark spider</name>
    <name type="synonym">Caerostris bankana</name>
    <dbReference type="NCBI Taxonomy" id="172846"/>
    <lineage>
        <taxon>Eukaryota</taxon>
        <taxon>Metazoa</taxon>
        <taxon>Ecdysozoa</taxon>
        <taxon>Arthropoda</taxon>
        <taxon>Chelicerata</taxon>
        <taxon>Arachnida</taxon>
        <taxon>Araneae</taxon>
        <taxon>Araneomorphae</taxon>
        <taxon>Entelegynae</taxon>
        <taxon>Araneoidea</taxon>
        <taxon>Araneidae</taxon>
        <taxon>Caerostris</taxon>
    </lineage>
</organism>